<accession>A0AA41YTA7</accession>
<evidence type="ECO:0000256" key="5">
    <source>
        <dbReference type="ARBA" id="ARBA00022519"/>
    </source>
</evidence>
<comment type="caution">
    <text evidence="11">The sequence shown here is derived from an EMBL/GenBank/DDBJ whole genome shotgun (WGS) entry which is preliminary data.</text>
</comment>
<feature type="domain" description="ABC transmembrane type-1" evidence="10">
    <location>
        <begin position="48"/>
        <end position="248"/>
    </location>
</feature>
<evidence type="ECO:0000313" key="11">
    <source>
        <dbReference type="EMBL" id="MCW6506930.1"/>
    </source>
</evidence>
<dbReference type="PANTHER" id="PTHR30614:SF10">
    <property type="entry name" value="ARGININE ABC TRANSPORTER PERMEASE PROTEIN ARTM"/>
    <property type="match status" value="1"/>
</dbReference>
<dbReference type="Gene3D" id="1.10.3720.10">
    <property type="entry name" value="MetI-like"/>
    <property type="match status" value="1"/>
</dbReference>
<keyword evidence="7 9" id="KW-1133">Transmembrane helix</keyword>
<dbReference type="GO" id="GO:0043190">
    <property type="term" value="C:ATP-binding cassette (ABC) transporter complex"/>
    <property type="evidence" value="ECO:0007669"/>
    <property type="project" value="InterPro"/>
</dbReference>
<dbReference type="NCBIfam" id="TIGR01726">
    <property type="entry name" value="HEQRo_perm_3TM"/>
    <property type="match status" value="1"/>
</dbReference>
<dbReference type="EMBL" id="JAMOIM010000001">
    <property type="protein sequence ID" value="MCW6506930.1"/>
    <property type="molecule type" value="Genomic_DNA"/>
</dbReference>
<gene>
    <name evidence="11" type="ORF">M8523_02705</name>
</gene>
<protein>
    <submittedName>
        <fullName evidence="11">ABC transporter permease subunit</fullName>
    </submittedName>
</protein>
<keyword evidence="3 9" id="KW-0813">Transport</keyword>
<evidence type="ECO:0000256" key="9">
    <source>
        <dbReference type="RuleBase" id="RU363032"/>
    </source>
</evidence>
<proteinExistence type="inferred from homology"/>
<organism evidence="11 12">
    <name type="scientific">Lichenifustis flavocetrariae</name>
    <dbReference type="NCBI Taxonomy" id="2949735"/>
    <lineage>
        <taxon>Bacteria</taxon>
        <taxon>Pseudomonadati</taxon>
        <taxon>Pseudomonadota</taxon>
        <taxon>Alphaproteobacteria</taxon>
        <taxon>Hyphomicrobiales</taxon>
        <taxon>Lichenihabitantaceae</taxon>
        <taxon>Lichenifustis</taxon>
    </lineage>
</organism>
<dbReference type="InterPro" id="IPR043429">
    <property type="entry name" value="ArtM/GltK/GlnP/TcyL/YhdX-like"/>
</dbReference>
<feature type="transmembrane region" description="Helical" evidence="9">
    <location>
        <begin position="85"/>
        <end position="107"/>
    </location>
</feature>
<dbReference type="GO" id="GO:0006865">
    <property type="term" value="P:amino acid transport"/>
    <property type="evidence" value="ECO:0007669"/>
    <property type="project" value="TreeGrafter"/>
</dbReference>
<dbReference type="InterPro" id="IPR000515">
    <property type="entry name" value="MetI-like"/>
</dbReference>
<dbReference type="Pfam" id="PF00528">
    <property type="entry name" value="BPD_transp_1"/>
    <property type="match status" value="1"/>
</dbReference>
<evidence type="ECO:0000313" key="12">
    <source>
        <dbReference type="Proteomes" id="UP001165667"/>
    </source>
</evidence>
<dbReference type="InterPro" id="IPR010065">
    <property type="entry name" value="AA_ABC_transptr_permease_3TM"/>
</dbReference>
<dbReference type="SUPFAM" id="SSF161098">
    <property type="entry name" value="MetI-like"/>
    <property type="match status" value="1"/>
</dbReference>
<reference evidence="11" key="1">
    <citation type="submission" date="2022-05" db="EMBL/GenBank/DDBJ databases">
        <authorList>
            <person name="Pankratov T."/>
        </authorList>
    </citation>
    <scope>NUCLEOTIDE SEQUENCE</scope>
    <source>
        <strain evidence="11">BP6-180914</strain>
    </source>
</reference>
<keyword evidence="8 9" id="KW-0472">Membrane</keyword>
<dbReference type="Proteomes" id="UP001165667">
    <property type="component" value="Unassembled WGS sequence"/>
</dbReference>
<dbReference type="PROSITE" id="PS50928">
    <property type="entry name" value="ABC_TM1"/>
    <property type="match status" value="1"/>
</dbReference>
<keyword evidence="12" id="KW-1185">Reference proteome</keyword>
<keyword evidence="5" id="KW-0997">Cell inner membrane</keyword>
<evidence type="ECO:0000256" key="3">
    <source>
        <dbReference type="ARBA" id="ARBA00022448"/>
    </source>
</evidence>
<dbReference type="GO" id="GO:0022857">
    <property type="term" value="F:transmembrane transporter activity"/>
    <property type="evidence" value="ECO:0007669"/>
    <property type="project" value="InterPro"/>
</dbReference>
<dbReference type="PANTHER" id="PTHR30614">
    <property type="entry name" value="MEMBRANE COMPONENT OF AMINO ACID ABC TRANSPORTER"/>
    <property type="match status" value="1"/>
</dbReference>
<feature type="transmembrane region" description="Helical" evidence="9">
    <location>
        <begin position="48"/>
        <end position="73"/>
    </location>
</feature>
<keyword evidence="6 9" id="KW-0812">Transmembrane</keyword>
<name>A0AA41YTA7_9HYPH</name>
<evidence type="ECO:0000256" key="4">
    <source>
        <dbReference type="ARBA" id="ARBA00022475"/>
    </source>
</evidence>
<evidence type="ECO:0000256" key="2">
    <source>
        <dbReference type="ARBA" id="ARBA00010072"/>
    </source>
</evidence>
<sequence length="264" mass="28296">MVIDFAEALDVPRGRSLVIARCCTSRRPAGVSGPGVDFSFFGAVLLELLPGIPVTIGLTAASLLVGGLLALVMTWARLLAWPVDLLVRLFSFTLRGSPLLMQIFLLYYGLGQFAAVRDSLFWPVLRQPVWCAILALSLNTAAYTVEFLRGGLAAVPPGVVEAATVTGMSRFTTFRRIIMPLAIRQALPAYGSEIIIMVKSTSLASIITVSELTGIASGIASATFRPMQVFLCAGAVYLSINFLLSRGVARLEGHLDPLRRGTLP</sequence>
<dbReference type="CDD" id="cd06261">
    <property type="entry name" value="TM_PBP2"/>
    <property type="match status" value="1"/>
</dbReference>
<dbReference type="InterPro" id="IPR035906">
    <property type="entry name" value="MetI-like_sf"/>
</dbReference>
<comment type="similarity">
    <text evidence="2">Belongs to the binding-protein-dependent transport system permease family. HisMQ subfamily.</text>
</comment>
<keyword evidence="4" id="KW-1003">Cell membrane</keyword>
<comment type="subcellular location">
    <subcellularLocation>
        <location evidence="1">Cell inner membrane</location>
        <topology evidence="1">Multi-pass membrane protein</topology>
    </subcellularLocation>
    <subcellularLocation>
        <location evidence="9">Cell membrane</location>
        <topology evidence="9">Multi-pass membrane protein</topology>
    </subcellularLocation>
</comment>
<evidence type="ECO:0000256" key="1">
    <source>
        <dbReference type="ARBA" id="ARBA00004429"/>
    </source>
</evidence>
<evidence type="ECO:0000256" key="6">
    <source>
        <dbReference type="ARBA" id="ARBA00022692"/>
    </source>
</evidence>
<evidence type="ECO:0000259" key="10">
    <source>
        <dbReference type="PROSITE" id="PS50928"/>
    </source>
</evidence>
<evidence type="ECO:0000256" key="7">
    <source>
        <dbReference type="ARBA" id="ARBA00022989"/>
    </source>
</evidence>
<dbReference type="RefSeq" id="WP_282583268.1">
    <property type="nucleotide sequence ID" value="NZ_JAMOIM010000001.1"/>
</dbReference>
<evidence type="ECO:0000256" key="8">
    <source>
        <dbReference type="ARBA" id="ARBA00023136"/>
    </source>
</evidence>
<dbReference type="AlphaFoldDB" id="A0AA41YTA7"/>